<dbReference type="Pfam" id="PF02423">
    <property type="entry name" value="OCD_Mu_crystall"/>
    <property type="match status" value="1"/>
</dbReference>
<proteinExistence type="predicted"/>
<dbReference type="PANTHER" id="PTHR13812:SF19">
    <property type="entry name" value="KETIMINE REDUCTASE MU-CRYSTALLIN"/>
    <property type="match status" value="1"/>
</dbReference>
<gene>
    <name evidence="1" type="ORF">ISU02_18125</name>
</gene>
<dbReference type="InterPro" id="IPR036291">
    <property type="entry name" value="NAD(P)-bd_dom_sf"/>
</dbReference>
<dbReference type="RefSeq" id="WP_194703261.1">
    <property type="nucleotide sequence ID" value="NZ_JADKNH010000012.1"/>
</dbReference>
<evidence type="ECO:0000313" key="2">
    <source>
        <dbReference type="Proteomes" id="UP000614200"/>
    </source>
</evidence>
<sequence length="330" mass="35702">MDTLLLNKDEVESLIDRDSVFEAVEAGYRSFNSGLVVQPDFMAVTLPGTHEGIDFKGGLDMGGGYISIKASSGGYDNNPKLGLPRGMNTVMLFEANTSALRCIMDGTWITNMRTAAAGAISVKYLARENAEKLCIIGAGKQARNQLLAIMRIRNLTEVRVWDAMPEFLDAYVKEMKEETGLNILKCATAEEAVRGVDIVVTVTRGHSGPIVKKEWLKPGTHIVAVGSDMPDKQELAADIFAGAKVVNDSIGLCIKSGETHNAVRDGIIKPEDIHAEIGEIILGKKAGRENAEEITIFDTVGMAIQDNVTAAMLYKGALERGLGTNYTFFD</sequence>
<reference evidence="1 2" key="1">
    <citation type="submission" date="2020-11" db="EMBL/GenBank/DDBJ databases">
        <title>Fusibacter basophilias sp. nov.</title>
        <authorList>
            <person name="Qiu D."/>
        </authorList>
    </citation>
    <scope>NUCLEOTIDE SEQUENCE [LARGE SCALE GENOMIC DNA]</scope>
    <source>
        <strain evidence="1 2">Q10-2</strain>
    </source>
</reference>
<dbReference type="InterPro" id="IPR003462">
    <property type="entry name" value="ODC_Mu_crystall"/>
</dbReference>
<accession>A0ABR9ZX38</accession>
<dbReference type="SUPFAM" id="SSF51735">
    <property type="entry name" value="NAD(P)-binding Rossmann-fold domains"/>
    <property type="match status" value="1"/>
</dbReference>
<dbReference type="PANTHER" id="PTHR13812">
    <property type="entry name" value="KETIMINE REDUCTASE MU-CRYSTALLIN"/>
    <property type="match status" value="1"/>
</dbReference>
<name>A0ABR9ZX38_9FIRM</name>
<dbReference type="Proteomes" id="UP000614200">
    <property type="component" value="Unassembled WGS sequence"/>
</dbReference>
<evidence type="ECO:0000313" key="1">
    <source>
        <dbReference type="EMBL" id="MBF4695021.1"/>
    </source>
</evidence>
<protein>
    <submittedName>
        <fullName evidence="1">Ornithine cyclodeaminase family protein</fullName>
    </submittedName>
</protein>
<comment type="caution">
    <text evidence="1">The sequence shown here is derived from an EMBL/GenBank/DDBJ whole genome shotgun (WGS) entry which is preliminary data.</text>
</comment>
<dbReference type="PIRSF" id="PIRSF001439">
    <property type="entry name" value="CryM"/>
    <property type="match status" value="1"/>
</dbReference>
<dbReference type="EMBL" id="JADKNH010000012">
    <property type="protein sequence ID" value="MBF4695021.1"/>
    <property type="molecule type" value="Genomic_DNA"/>
</dbReference>
<keyword evidence="2" id="KW-1185">Reference proteome</keyword>
<dbReference type="Gene3D" id="3.30.1780.10">
    <property type="entry name" value="ornithine cyclodeaminase, domain 1"/>
    <property type="match status" value="1"/>
</dbReference>
<dbReference type="Gene3D" id="3.40.50.720">
    <property type="entry name" value="NAD(P)-binding Rossmann-like Domain"/>
    <property type="match status" value="1"/>
</dbReference>
<organism evidence="1 2">
    <name type="scientific">Fusibacter ferrireducens</name>
    <dbReference type="NCBI Taxonomy" id="2785058"/>
    <lineage>
        <taxon>Bacteria</taxon>
        <taxon>Bacillati</taxon>
        <taxon>Bacillota</taxon>
        <taxon>Clostridia</taxon>
        <taxon>Eubacteriales</taxon>
        <taxon>Eubacteriales Family XII. Incertae Sedis</taxon>
        <taxon>Fusibacter</taxon>
    </lineage>
</organism>
<dbReference type="InterPro" id="IPR023401">
    <property type="entry name" value="ODC_N"/>
</dbReference>